<organism evidence="1 2">
    <name type="scientific">Trypanosoma conorhini</name>
    <dbReference type="NCBI Taxonomy" id="83891"/>
    <lineage>
        <taxon>Eukaryota</taxon>
        <taxon>Discoba</taxon>
        <taxon>Euglenozoa</taxon>
        <taxon>Kinetoplastea</taxon>
        <taxon>Metakinetoplastina</taxon>
        <taxon>Trypanosomatida</taxon>
        <taxon>Trypanosomatidae</taxon>
        <taxon>Trypanosoma</taxon>
    </lineage>
</organism>
<dbReference type="GeneID" id="40323093"/>
<evidence type="ECO:0000313" key="2">
    <source>
        <dbReference type="Proteomes" id="UP000284403"/>
    </source>
</evidence>
<proteinExistence type="predicted"/>
<dbReference type="Proteomes" id="UP000284403">
    <property type="component" value="Unassembled WGS sequence"/>
</dbReference>
<evidence type="ECO:0000313" key="1">
    <source>
        <dbReference type="EMBL" id="RNE97346.1"/>
    </source>
</evidence>
<dbReference type="RefSeq" id="XP_029223577.1">
    <property type="nucleotide sequence ID" value="XM_029376299.1"/>
</dbReference>
<gene>
    <name evidence="1" type="ORF">Tco025E_09482</name>
</gene>
<dbReference type="EMBL" id="MKKU01001146">
    <property type="protein sequence ID" value="RNE97346.1"/>
    <property type="molecule type" value="Genomic_DNA"/>
</dbReference>
<name>A0A422MVY1_9TRYP</name>
<protein>
    <submittedName>
        <fullName evidence="1">Uncharacterized protein</fullName>
    </submittedName>
</protein>
<comment type="caution">
    <text evidence="1">The sequence shown here is derived from an EMBL/GenBank/DDBJ whole genome shotgun (WGS) entry which is preliminary data.</text>
</comment>
<sequence>MATLLSALLPALGLRVVVVVIPSAALSAAAVGEAAVSTDGVVVSRGPPVDGSRLPVGPAAVPGCSPTAVDAPFPARAPAAPPSCWGFAGDDCCCGDVCVPAAPDCTCVAV</sequence>
<dbReference type="AlphaFoldDB" id="A0A422MVY1"/>
<keyword evidence="2" id="KW-1185">Reference proteome</keyword>
<reference evidence="1 2" key="1">
    <citation type="journal article" date="2018" name="BMC Genomics">
        <title>Genomic comparison of Trypanosoma conorhini and Trypanosoma rangeli to Trypanosoma cruzi strains of high and low virulence.</title>
        <authorList>
            <person name="Bradwell K.R."/>
            <person name="Koparde V.N."/>
            <person name="Matveyev A.V."/>
            <person name="Serrano M.G."/>
            <person name="Alves J.M."/>
            <person name="Parikh H."/>
            <person name="Huang B."/>
            <person name="Lee V."/>
            <person name="Espinosa-Alvarez O."/>
            <person name="Ortiz P.A."/>
            <person name="Costa-Martins A.G."/>
            <person name="Teixeira M.M."/>
            <person name="Buck G.A."/>
        </authorList>
    </citation>
    <scope>NUCLEOTIDE SEQUENCE [LARGE SCALE GENOMIC DNA]</scope>
    <source>
        <strain evidence="1 2">025E</strain>
    </source>
</reference>
<accession>A0A422MVY1</accession>